<dbReference type="Proteomes" id="UP001551695">
    <property type="component" value="Unassembled WGS sequence"/>
</dbReference>
<dbReference type="SUPFAM" id="SSF51679">
    <property type="entry name" value="Bacterial luciferase-like"/>
    <property type="match status" value="1"/>
</dbReference>
<dbReference type="EMBL" id="JBFAKC010000014">
    <property type="protein sequence ID" value="MEV0711343.1"/>
    <property type="molecule type" value="Genomic_DNA"/>
</dbReference>
<reference evidence="3 4" key="1">
    <citation type="submission" date="2024-06" db="EMBL/GenBank/DDBJ databases">
        <title>The Natural Products Discovery Center: Release of the First 8490 Sequenced Strains for Exploring Actinobacteria Biosynthetic Diversity.</title>
        <authorList>
            <person name="Kalkreuter E."/>
            <person name="Kautsar S.A."/>
            <person name="Yang D."/>
            <person name="Bader C.D."/>
            <person name="Teijaro C.N."/>
            <person name="Fluegel L."/>
            <person name="Davis C.M."/>
            <person name="Simpson J.R."/>
            <person name="Lauterbach L."/>
            <person name="Steele A.D."/>
            <person name="Gui C."/>
            <person name="Meng S."/>
            <person name="Li G."/>
            <person name="Viehrig K."/>
            <person name="Ye F."/>
            <person name="Su P."/>
            <person name="Kiefer A.F."/>
            <person name="Nichols A."/>
            <person name="Cepeda A.J."/>
            <person name="Yan W."/>
            <person name="Fan B."/>
            <person name="Jiang Y."/>
            <person name="Adhikari A."/>
            <person name="Zheng C.-J."/>
            <person name="Schuster L."/>
            <person name="Cowan T.M."/>
            <person name="Smanski M.J."/>
            <person name="Chevrette M.G."/>
            <person name="De Carvalho L.P.S."/>
            <person name="Shen B."/>
        </authorList>
    </citation>
    <scope>NUCLEOTIDE SEQUENCE [LARGE SCALE GENOMIC DNA]</scope>
    <source>
        <strain evidence="3 4">NPDC050403</strain>
    </source>
</reference>
<feature type="domain" description="Luciferase-like" evidence="2">
    <location>
        <begin position="16"/>
        <end position="243"/>
    </location>
</feature>
<gene>
    <name evidence="3" type="ORF">AB0I48_27635</name>
</gene>
<comment type="caution">
    <text evidence="3">The sequence shown here is derived from an EMBL/GenBank/DDBJ whole genome shotgun (WGS) entry which is preliminary data.</text>
</comment>
<sequence>MRFPFRHEKRDADIEFGLFLIPEADDYAQLLTVAEYADGVGLDLIGIQDHPYQRRFLDTWTLITALAVRTSRISYFPDVANLPLRNPAVLAKSVASLDIMTEGRVHLGLGAGAFRDAVAAMGGPRLSDGDAVRALGEAIAVVRAMWSDERAVRVVGNFHTLDGAHPGPTPRHRPGIWLGAKGPRMLALTGYAADGWLPSSSWAPPEFLDEANKRIDDAAATAGRDPAEVRRVYNVSGTITDDRTDHGFLEGPVARWVDDLVALHRDQRVDGFVFWPIEGEPLDQIRRYAEQVVPAVRAETAAR</sequence>
<evidence type="ECO:0000313" key="3">
    <source>
        <dbReference type="EMBL" id="MEV0711343.1"/>
    </source>
</evidence>
<proteinExistence type="predicted"/>
<evidence type="ECO:0000256" key="1">
    <source>
        <dbReference type="ARBA" id="ARBA00023002"/>
    </source>
</evidence>
<dbReference type="InterPro" id="IPR050564">
    <property type="entry name" value="F420-G6PD/mer"/>
</dbReference>
<dbReference type="RefSeq" id="WP_355088697.1">
    <property type="nucleotide sequence ID" value="NZ_JBEXKW010000047.1"/>
</dbReference>
<name>A0ABV3G141_9NOCA</name>
<accession>A0ABV3G141</accession>
<dbReference type="Gene3D" id="3.20.20.30">
    <property type="entry name" value="Luciferase-like domain"/>
    <property type="match status" value="1"/>
</dbReference>
<keyword evidence="4" id="KW-1185">Reference proteome</keyword>
<dbReference type="CDD" id="cd01097">
    <property type="entry name" value="Tetrahydromethanopterin_reductase"/>
    <property type="match status" value="1"/>
</dbReference>
<dbReference type="PANTHER" id="PTHR43244">
    <property type="match status" value="1"/>
</dbReference>
<dbReference type="InterPro" id="IPR036661">
    <property type="entry name" value="Luciferase-like_sf"/>
</dbReference>
<dbReference type="PANTHER" id="PTHR43244:SF1">
    <property type="entry name" value="5,10-METHYLENETETRAHYDROMETHANOPTERIN REDUCTASE"/>
    <property type="match status" value="1"/>
</dbReference>
<protein>
    <submittedName>
        <fullName evidence="3">LLM class flavin-dependent oxidoreductase</fullName>
    </submittedName>
</protein>
<dbReference type="InterPro" id="IPR011251">
    <property type="entry name" value="Luciferase-like_dom"/>
</dbReference>
<keyword evidence="1" id="KW-0560">Oxidoreductase</keyword>
<evidence type="ECO:0000313" key="4">
    <source>
        <dbReference type="Proteomes" id="UP001551695"/>
    </source>
</evidence>
<organism evidence="3 4">
    <name type="scientific">Nocardia aurea</name>
    <dbReference type="NCBI Taxonomy" id="2144174"/>
    <lineage>
        <taxon>Bacteria</taxon>
        <taxon>Bacillati</taxon>
        <taxon>Actinomycetota</taxon>
        <taxon>Actinomycetes</taxon>
        <taxon>Mycobacteriales</taxon>
        <taxon>Nocardiaceae</taxon>
        <taxon>Nocardia</taxon>
    </lineage>
</organism>
<evidence type="ECO:0000259" key="2">
    <source>
        <dbReference type="Pfam" id="PF00296"/>
    </source>
</evidence>
<dbReference type="Pfam" id="PF00296">
    <property type="entry name" value="Bac_luciferase"/>
    <property type="match status" value="1"/>
</dbReference>